<keyword evidence="4" id="KW-1185">Reference proteome</keyword>
<dbReference type="EMBL" id="JAPEUX010000003">
    <property type="protein sequence ID" value="KAJ4356489.1"/>
    <property type="molecule type" value="Genomic_DNA"/>
</dbReference>
<feature type="region of interest" description="Disordered" evidence="1">
    <location>
        <begin position="371"/>
        <end position="409"/>
    </location>
</feature>
<protein>
    <recommendedName>
        <fullName evidence="5">Acid protease</fullName>
    </recommendedName>
</protein>
<organism evidence="3 4">
    <name type="scientific">Didymosphaeria variabile</name>
    <dbReference type="NCBI Taxonomy" id="1932322"/>
    <lineage>
        <taxon>Eukaryota</taxon>
        <taxon>Fungi</taxon>
        <taxon>Dikarya</taxon>
        <taxon>Ascomycota</taxon>
        <taxon>Pezizomycotina</taxon>
        <taxon>Dothideomycetes</taxon>
        <taxon>Pleosporomycetidae</taxon>
        <taxon>Pleosporales</taxon>
        <taxon>Massarineae</taxon>
        <taxon>Didymosphaeriaceae</taxon>
        <taxon>Didymosphaeria</taxon>
    </lineage>
</organism>
<evidence type="ECO:0000256" key="2">
    <source>
        <dbReference type="SAM" id="SignalP"/>
    </source>
</evidence>
<name>A0A9W8XQE9_9PLEO</name>
<sequence length="409" mass="44253">MFQLILQAFLCSVVVARTFADDLSTYSTKVYLPYASKFSPNKTPTINGTIEGKSFVFPVDTSSTGLLIGAPQLPTISNTTGTPISQYLGKTLYTGRFVRLNITFSGKNNSARSEVLVHIVDKSTSCPKYNVAKNTGRCEDAKAKVNDVSKVLTLGIGFGHNLPNSGLPYAIPSHNPFLNIQEINGNKTNDKDFRNGYTLSTKGIYLGLTSNNTAKYNWVKLDKGTTGDFRDWAKVRTQFKIDEQGSYNGSALIDTTTGYMYVQASPAGSVPNTTVADTIHKPLDKNKKLTVVKPGTHLDFGFPTGREQEGVAGFDFKVGDKKKGVPKWVFPTRVGPGPHVVMGRNFLEGFSVAFDAAGGRYGFKCLECGKAESGKAKGKKATSKKETSKKETSKKETSKKKLDGKGAGA</sequence>
<dbReference type="RefSeq" id="XP_056073615.1">
    <property type="nucleotide sequence ID" value="XM_056213307.1"/>
</dbReference>
<dbReference type="Proteomes" id="UP001140513">
    <property type="component" value="Unassembled WGS sequence"/>
</dbReference>
<dbReference type="InterPro" id="IPR021109">
    <property type="entry name" value="Peptidase_aspartic_dom_sf"/>
</dbReference>
<feature type="signal peptide" evidence="2">
    <location>
        <begin position="1"/>
        <end position="20"/>
    </location>
</feature>
<feature type="chain" id="PRO_5040856299" description="Acid protease" evidence="2">
    <location>
        <begin position="21"/>
        <end position="409"/>
    </location>
</feature>
<evidence type="ECO:0000313" key="3">
    <source>
        <dbReference type="EMBL" id="KAJ4356489.1"/>
    </source>
</evidence>
<evidence type="ECO:0000313" key="4">
    <source>
        <dbReference type="Proteomes" id="UP001140513"/>
    </source>
</evidence>
<evidence type="ECO:0000256" key="1">
    <source>
        <dbReference type="SAM" id="MobiDB-lite"/>
    </source>
</evidence>
<evidence type="ECO:0008006" key="5">
    <source>
        <dbReference type="Google" id="ProtNLM"/>
    </source>
</evidence>
<proteinExistence type="predicted"/>
<feature type="compositionally biased region" description="Basic and acidic residues" evidence="1">
    <location>
        <begin position="383"/>
        <end position="409"/>
    </location>
</feature>
<accession>A0A9W8XQE9</accession>
<comment type="caution">
    <text evidence="3">The sequence shown here is derived from an EMBL/GenBank/DDBJ whole genome shotgun (WGS) entry which is preliminary data.</text>
</comment>
<dbReference type="SUPFAM" id="SSF50630">
    <property type="entry name" value="Acid proteases"/>
    <property type="match status" value="1"/>
</dbReference>
<dbReference type="AlphaFoldDB" id="A0A9W8XQE9"/>
<keyword evidence="2" id="KW-0732">Signal</keyword>
<dbReference type="GeneID" id="80908053"/>
<gene>
    <name evidence="3" type="ORF">N0V89_004523</name>
</gene>
<reference evidence="3" key="1">
    <citation type="submission" date="2022-10" db="EMBL/GenBank/DDBJ databases">
        <title>Tapping the CABI collections for fungal endophytes: first genome assemblies for Collariella, Neodidymelliopsis, Ascochyta clinopodiicola, Didymella pomorum, Didymosphaeria variabile, Neocosmospora piperis and Neocucurbitaria cava.</title>
        <authorList>
            <person name="Hill R."/>
        </authorList>
    </citation>
    <scope>NUCLEOTIDE SEQUENCE</scope>
    <source>
        <strain evidence="3">IMI 356815</strain>
    </source>
</reference>
<dbReference type="OrthoDB" id="5291209at2759"/>